<keyword evidence="1" id="KW-1133">Transmembrane helix</keyword>
<keyword evidence="1" id="KW-0812">Transmembrane</keyword>
<dbReference type="Proteomes" id="UP000050786">
    <property type="component" value="Unassembled WGS sequence"/>
</dbReference>
<accession>A0A0P1EN91</accession>
<keyword evidence="3" id="KW-1185">Reference proteome</keyword>
<name>A0A0P1EN91_9RHOB</name>
<feature type="transmembrane region" description="Helical" evidence="1">
    <location>
        <begin position="47"/>
        <end position="67"/>
    </location>
</feature>
<keyword evidence="1" id="KW-0472">Membrane</keyword>
<reference evidence="3" key="1">
    <citation type="submission" date="2015-09" db="EMBL/GenBank/DDBJ databases">
        <authorList>
            <person name="Rodrigo-Torres L."/>
            <person name="Arahal D.R."/>
        </authorList>
    </citation>
    <scope>NUCLEOTIDE SEQUENCE [LARGE SCALE GENOMIC DNA]</scope>
    <source>
        <strain evidence="3">CECT 4293</strain>
    </source>
</reference>
<gene>
    <name evidence="2" type="ORF">RUM4293_02080</name>
</gene>
<dbReference type="EMBL" id="CYPS01000035">
    <property type="protein sequence ID" value="CUH43187.1"/>
    <property type="molecule type" value="Genomic_DNA"/>
</dbReference>
<organism evidence="2 3">
    <name type="scientific">Ruegeria atlantica</name>
    <dbReference type="NCBI Taxonomy" id="81569"/>
    <lineage>
        <taxon>Bacteria</taxon>
        <taxon>Pseudomonadati</taxon>
        <taxon>Pseudomonadota</taxon>
        <taxon>Alphaproteobacteria</taxon>
        <taxon>Rhodobacterales</taxon>
        <taxon>Roseobacteraceae</taxon>
        <taxon>Ruegeria</taxon>
    </lineage>
</organism>
<dbReference type="RefSeq" id="WP_058273214.1">
    <property type="nucleotide sequence ID" value="NZ_CYPS01000035.1"/>
</dbReference>
<sequence length="114" mass="12780">MTGKQLEFDQRVNRLSKKHAKLSRGYRATMRKDGLVVMKPQRVKSALPLKVLMMCLLGLFAFKTLLLTSLGPSGYQYRVDALNEGTSVEQAGAWVMQIDPVSLMLSEQLARLLP</sequence>
<dbReference type="AlphaFoldDB" id="A0A0P1EN91"/>
<evidence type="ECO:0000313" key="3">
    <source>
        <dbReference type="Proteomes" id="UP000050786"/>
    </source>
</evidence>
<protein>
    <submittedName>
        <fullName evidence="2">Uncharacterized protein</fullName>
    </submittedName>
</protein>
<evidence type="ECO:0000256" key="1">
    <source>
        <dbReference type="SAM" id="Phobius"/>
    </source>
</evidence>
<proteinExistence type="predicted"/>
<evidence type="ECO:0000313" key="2">
    <source>
        <dbReference type="EMBL" id="CUH43187.1"/>
    </source>
</evidence>